<dbReference type="InterPro" id="IPR006311">
    <property type="entry name" value="TAT_signal"/>
</dbReference>
<evidence type="ECO:0000313" key="4">
    <source>
        <dbReference type="Proteomes" id="UP000185494"/>
    </source>
</evidence>
<dbReference type="SUPFAM" id="SSF52833">
    <property type="entry name" value="Thioredoxin-like"/>
    <property type="match status" value="1"/>
</dbReference>
<dbReference type="InterPro" id="IPR013766">
    <property type="entry name" value="Thioredoxin_domain"/>
</dbReference>
<dbReference type="STRING" id="257708.RGI145_11490"/>
<feature type="signal peptide" evidence="1">
    <location>
        <begin position="1"/>
        <end position="28"/>
    </location>
</feature>
<dbReference type="Proteomes" id="UP000185494">
    <property type="component" value="Chromosome 1"/>
</dbReference>
<organism evidence="3 4">
    <name type="scientific">Roseomonas gilardii</name>
    <dbReference type="NCBI Taxonomy" id="257708"/>
    <lineage>
        <taxon>Bacteria</taxon>
        <taxon>Pseudomonadati</taxon>
        <taxon>Pseudomonadota</taxon>
        <taxon>Alphaproteobacteria</taxon>
        <taxon>Acetobacterales</taxon>
        <taxon>Roseomonadaceae</taxon>
        <taxon>Roseomonas</taxon>
    </lineage>
</organism>
<evidence type="ECO:0000259" key="2">
    <source>
        <dbReference type="PROSITE" id="PS51352"/>
    </source>
</evidence>
<proteinExistence type="predicted"/>
<dbReference type="PANTHER" id="PTHR43640:SF1">
    <property type="entry name" value="THIOREDOXIN-DEPENDENT PEROXIREDOXIN"/>
    <property type="match status" value="1"/>
</dbReference>
<dbReference type="PANTHER" id="PTHR43640">
    <property type="entry name" value="OS07G0260300 PROTEIN"/>
    <property type="match status" value="1"/>
</dbReference>
<name>A0A1L7AFS5_9PROT</name>
<dbReference type="GO" id="GO:0016491">
    <property type="term" value="F:oxidoreductase activity"/>
    <property type="evidence" value="ECO:0007669"/>
    <property type="project" value="InterPro"/>
</dbReference>
<dbReference type="GO" id="GO:0016209">
    <property type="term" value="F:antioxidant activity"/>
    <property type="evidence" value="ECO:0007669"/>
    <property type="project" value="InterPro"/>
</dbReference>
<dbReference type="KEGG" id="rgi:RGI145_11490"/>
<dbReference type="eggNOG" id="COG1225">
    <property type="taxonomic scope" value="Bacteria"/>
</dbReference>
<dbReference type="RefSeq" id="WP_075798460.1">
    <property type="nucleotide sequence ID" value="NZ_CP015583.1"/>
</dbReference>
<dbReference type="AlphaFoldDB" id="A0A1L7AFS5"/>
<dbReference type="PROSITE" id="PS51352">
    <property type="entry name" value="THIOREDOXIN_2"/>
    <property type="match status" value="1"/>
</dbReference>
<sequence>MIKPPTRRKVLAGTTAVVSTCLPRWALAAPLIGAPAPEFSLPDQDGVVRGLVEQRGKLVVLEWTNHDCPYVRKHYGSGNMQALQREATRQGVVWFSVASSPEGEQGHVTGRQAKTLTVNRDAAPTAVLLDHRSQAARAYGATTTPQMFVIGPDGVLLYMGGIDSIRSTRQEDIERAQPFFRDALRAVLAGRPVERASTPPYGCAVKYAPI</sequence>
<evidence type="ECO:0000256" key="1">
    <source>
        <dbReference type="SAM" id="SignalP"/>
    </source>
</evidence>
<keyword evidence="1" id="KW-0732">Signal</keyword>
<feature type="chain" id="PRO_5012250653" evidence="1">
    <location>
        <begin position="29"/>
        <end position="210"/>
    </location>
</feature>
<dbReference type="Gene3D" id="3.40.30.10">
    <property type="entry name" value="Glutaredoxin"/>
    <property type="match status" value="1"/>
</dbReference>
<evidence type="ECO:0000313" key="3">
    <source>
        <dbReference type="EMBL" id="APT57635.1"/>
    </source>
</evidence>
<dbReference type="InterPro" id="IPR000866">
    <property type="entry name" value="AhpC/TSA"/>
</dbReference>
<dbReference type="PROSITE" id="PS51318">
    <property type="entry name" value="TAT"/>
    <property type="match status" value="1"/>
</dbReference>
<protein>
    <submittedName>
        <fullName evidence="3">Alkyl hydroperoxide reductase</fullName>
    </submittedName>
</protein>
<dbReference type="EMBL" id="CP015583">
    <property type="protein sequence ID" value="APT57635.1"/>
    <property type="molecule type" value="Genomic_DNA"/>
</dbReference>
<accession>A0A1L7AFS5</accession>
<reference evidence="3 4" key="1">
    <citation type="submission" date="2016-05" db="EMBL/GenBank/DDBJ databases">
        <title>Complete Genome and Methylome Analysis of Psychrotrophic Bacterial Isolates from Antarctic Lake Untersee.</title>
        <authorList>
            <person name="Fomenkov A."/>
            <person name="Akimov V.N."/>
            <person name="Vasilyeva L.V."/>
            <person name="Andersen D."/>
            <person name="Vincze T."/>
            <person name="Roberts R.J."/>
        </authorList>
    </citation>
    <scope>NUCLEOTIDE SEQUENCE [LARGE SCALE GENOMIC DNA]</scope>
    <source>
        <strain evidence="3 4">U14-5</strain>
    </source>
</reference>
<dbReference type="Pfam" id="PF00578">
    <property type="entry name" value="AhpC-TSA"/>
    <property type="match status" value="1"/>
</dbReference>
<feature type="domain" description="Thioredoxin" evidence="2">
    <location>
        <begin position="30"/>
        <end position="189"/>
    </location>
</feature>
<dbReference type="InterPro" id="IPR036249">
    <property type="entry name" value="Thioredoxin-like_sf"/>
</dbReference>
<gene>
    <name evidence="3" type="ORF">RGI145_11490</name>
</gene>
<dbReference type="InterPro" id="IPR047262">
    <property type="entry name" value="PRX-like1"/>
</dbReference>